<dbReference type="AlphaFoldDB" id="A0AAD4KLX7"/>
<keyword evidence="3" id="KW-1185">Reference proteome</keyword>
<feature type="region of interest" description="Disordered" evidence="1">
    <location>
        <begin position="1"/>
        <end position="64"/>
    </location>
</feature>
<evidence type="ECO:0000313" key="2">
    <source>
        <dbReference type="EMBL" id="KAH8695658.1"/>
    </source>
</evidence>
<dbReference type="Proteomes" id="UP001201262">
    <property type="component" value="Unassembled WGS sequence"/>
</dbReference>
<dbReference type="GeneID" id="70246912"/>
<evidence type="ECO:0000313" key="3">
    <source>
        <dbReference type="Proteomes" id="UP001201262"/>
    </source>
</evidence>
<reference evidence="2" key="1">
    <citation type="submission" date="2021-12" db="EMBL/GenBank/DDBJ databases">
        <title>Convergent genome expansion in fungi linked to evolution of root-endophyte symbiosis.</title>
        <authorList>
            <consortium name="DOE Joint Genome Institute"/>
            <person name="Ke Y.-H."/>
            <person name="Bonito G."/>
            <person name="Liao H.-L."/>
            <person name="Looney B."/>
            <person name="Rojas-Flechas A."/>
            <person name="Nash J."/>
            <person name="Hameed K."/>
            <person name="Schadt C."/>
            <person name="Martin F."/>
            <person name="Crous P.W."/>
            <person name="Miettinen O."/>
            <person name="Magnuson J.K."/>
            <person name="Labbe J."/>
            <person name="Jacobson D."/>
            <person name="Doktycz M.J."/>
            <person name="Veneault-Fourrey C."/>
            <person name="Kuo A."/>
            <person name="Mondo S."/>
            <person name="Calhoun S."/>
            <person name="Riley R."/>
            <person name="Ohm R."/>
            <person name="LaButti K."/>
            <person name="Andreopoulos B."/>
            <person name="Pangilinan J."/>
            <person name="Nolan M."/>
            <person name="Tritt A."/>
            <person name="Clum A."/>
            <person name="Lipzen A."/>
            <person name="Daum C."/>
            <person name="Barry K."/>
            <person name="Grigoriev I.V."/>
            <person name="Vilgalys R."/>
        </authorList>
    </citation>
    <scope>NUCLEOTIDE SEQUENCE</scope>
    <source>
        <strain evidence="2">PMI_201</strain>
    </source>
</reference>
<evidence type="ECO:0000256" key="1">
    <source>
        <dbReference type="SAM" id="MobiDB-lite"/>
    </source>
</evidence>
<gene>
    <name evidence="2" type="ORF">BGW36DRAFT_383060</name>
</gene>
<dbReference type="RefSeq" id="XP_046070800.1">
    <property type="nucleotide sequence ID" value="XM_046216625.1"/>
</dbReference>
<name>A0AAD4KLX7_9EURO</name>
<protein>
    <submittedName>
        <fullName evidence="2">Uncharacterized protein</fullName>
    </submittedName>
</protein>
<organism evidence="2 3">
    <name type="scientific">Talaromyces proteolyticus</name>
    <dbReference type="NCBI Taxonomy" id="1131652"/>
    <lineage>
        <taxon>Eukaryota</taxon>
        <taxon>Fungi</taxon>
        <taxon>Dikarya</taxon>
        <taxon>Ascomycota</taxon>
        <taxon>Pezizomycotina</taxon>
        <taxon>Eurotiomycetes</taxon>
        <taxon>Eurotiomycetidae</taxon>
        <taxon>Eurotiales</taxon>
        <taxon>Trichocomaceae</taxon>
        <taxon>Talaromyces</taxon>
        <taxon>Talaromyces sect. Bacilispori</taxon>
    </lineage>
</organism>
<dbReference type="EMBL" id="JAJTJA010000008">
    <property type="protein sequence ID" value="KAH8695658.1"/>
    <property type="molecule type" value="Genomic_DNA"/>
</dbReference>
<sequence length="99" mass="10282">MPSQFDSAHALSGGGMTPWTTPGASTPGCAASGKPESAPTPNTGRPDRPTMWQLGPRSATVGRPSLGVIRTTQISGVTLPCRGQTLTPQRPRRLTTRSA</sequence>
<proteinExistence type="predicted"/>
<accession>A0AAD4KLX7</accession>
<comment type="caution">
    <text evidence="2">The sequence shown here is derived from an EMBL/GenBank/DDBJ whole genome shotgun (WGS) entry which is preliminary data.</text>
</comment>